<dbReference type="InterPro" id="IPR000531">
    <property type="entry name" value="Beta-barrel_TonB"/>
</dbReference>
<evidence type="ECO:0000313" key="17">
    <source>
        <dbReference type="Proteomes" id="UP000236724"/>
    </source>
</evidence>
<keyword evidence="7 13" id="KW-0798">TonB box</keyword>
<dbReference type="GO" id="GO:0009279">
    <property type="term" value="C:cell outer membrane"/>
    <property type="evidence" value="ECO:0007669"/>
    <property type="project" value="UniProtKB-SubCell"/>
</dbReference>
<evidence type="ECO:0000256" key="13">
    <source>
        <dbReference type="RuleBase" id="RU003357"/>
    </source>
</evidence>
<dbReference type="RefSeq" id="WP_177428486.1">
    <property type="nucleotide sequence ID" value="NZ_FMSV02000509.1"/>
</dbReference>
<evidence type="ECO:0000256" key="2">
    <source>
        <dbReference type="ARBA" id="ARBA00008143"/>
    </source>
</evidence>
<evidence type="ECO:0000256" key="7">
    <source>
        <dbReference type="ARBA" id="ARBA00023077"/>
    </source>
</evidence>
<keyword evidence="9 16" id="KW-0675">Receptor</keyword>
<dbReference type="GO" id="GO:0015344">
    <property type="term" value="F:siderophore uptake transmembrane transporter activity"/>
    <property type="evidence" value="ECO:0007669"/>
    <property type="project" value="TreeGrafter"/>
</dbReference>
<protein>
    <submittedName>
        <fullName evidence="16">Colicin I receptor</fullName>
    </submittedName>
</protein>
<evidence type="ECO:0000256" key="1">
    <source>
        <dbReference type="ARBA" id="ARBA00004571"/>
    </source>
</evidence>
<dbReference type="InterPro" id="IPR010917">
    <property type="entry name" value="TonB_rcpt_CS"/>
</dbReference>
<dbReference type="PANTHER" id="PTHR30069:SF29">
    <property type="entry name" value="HEMOGLOBIN AND HEMOGLOBIN-HAPTOGLOBIN-BINDING PROTEIN 1-RELATED"/>
    <property type="match status" value="1"/>
</dbReference>
<keyword evidence="10 11" id="KW-0998">Cell outer membrane</keyword>
<keyword evidence="3 11" id="KW-0813">Transport</keyword>
<comment type="subcellular location">
    <subcellularLocation>
        <location evidence="1 11">Cell outer membrane</location>
        <topology evidence="1 11">Multi-pass membrane protein</topology>
    </subcellularLocation>
</comment>
<proteinExistence type="inferred from homology"/>
<keyword evidence="8 11" id="KW-0472">Membrane</keyword>
<dbReference type="PROSITE" id="PS52016">
    <property type="entry name" value="TONB_DEPENDENT_REC_3"/>
    <property type="match status" value="1"/>
</dbReference>
<evidence type="ECO:0000313" key="16">
    <source>
        <dbReference type="EMBL" id="SEH06850.1"/>
    </source>
</evidence>
<name>A0A1H6F9S0_9GAMM</name>
<evidence type="ECO:0000256" key="4">
    <source>
        <dbReference type="ARBA" id="ARBA00022452"/>
    </source>
</evidence>
<comment type="similarity">
    <text evidence="2">Belongs to the TonB-dependent receptor family. Hemoglobin/haptoglobin binding protein subfamily.</text>
</comment>
<dbReference type="CDD" id="cd01347">
    <property type="entry name" value="ligand_gated_channel"/>
    <property type="match status" value="1"/>
</dbReference>
<evidence type="ECO:0000256" key="12">
    <source>
        <dbReference type="PROSITE-ProRule" id="PRU10144"/>
    </source>
</evidence>
<dbReference type="InterPro" id="IPR039426">
    <property type="entry name" value="TonB-dep_rcpt-like"/>
</dbReference>
<organism evidence="16 17">
    <name type="scientific">Candidatus Venteria ishoeyi</name>
    <dbReference type="NCBI Taxonomy" id="1899563"/>
    <lineage>
        <taxon>Bacteria</taxon>
        <taxon>Pseudomonadati</taxon>
        <taxon>Pseudomonadota</taxon>
        <taxon>Gammaproteobacteria</taxon>
        <taxon>Thiotrichales</taxon>
        <taxon>Thiotrichaceae</taxon>
        <taxon>Venteria</taxon>
    </lineage>
</organism>
<dbReference type="GO" id="GO:0044718">
    <property type="term" value="P:siderophore transmembrane transport"/>
    <property type="evidence" value="ECO:0007669"/>
    <property type="project" value="TreeGrafter"/>
</dbReference>
<evidence type="ECO:0000256" key="10">
    <source>
        <dbReference type="ARBA" id="ARBA00023237"/>
    </source>
</evidence>
<evidence type="ECO:0000256" key="8">
    <source>
        <dbReference type="ARBA" id="ARBA00023136"/>
    </source>
</evidence>
<dbReference type="Proteomes" id="UP000236724">
    <property type="component" value="Unassembled WGS sequence"/>
</dbReference>
<dbReference type="InterPro" id="IPR012910">
    <property type="entry name" value="Plug_dom"/>
</dbReference>
<keyword evidence="17" id="KW-1185">Reference proteome</keyword>
<evidence type="ECO:0000256" key="3">
    <source>
        <dbReference type="ARBA" id="ARBA00022448"/>
    </source>
</evidence>
<dbReference type="Gene3D" id="2.170.130.10">
    <property type="entry name" value="TonB-dependent receptor, plug domain"/>
    <property type="match status" value="1"/>
</dbReference>
<dbReference type="EMBL" id="FMSV02000509">
    <property type="protein sequence ID" value="SEH06850.1"/>
    <property type="molecule type" value="Genomic_DNA"/>
</dbReference>
<feature type="domain" description="TonB-dependent receptor plug" evidence="15">
    <location>
        <begin position="65"/>
        <end position="176"/>
    </location>
</feature>
<keyword evidence="4 11" id="KW-1134">Transmembrane beta strand</keyword>
<evidence type="ECO:0000259" key="14">
    <source>
        <dbReference type="Pfam" id="PF00593"/>
    </source>
</evidence>
<dbReference type="PROSITE" id="PS01156">
    <property type="entry name" value="TONB_DEPENDENT_REC_2"/>
    <property type="match status" value="1"/>
</dbReference>
<feature type="domain" description="TonB-dependent receptor-like beta-barrel" evidence="14">
    <location>
        <begin position="255"/>
        <end position="654"/>
    </location>
</feature>
<dbReference type="InterPro" id="IPR036942">
    <property type="entry name" value="Beta-barrel_TonB_sf"/>
</dbReference>
<sequence length="686" mass="77843">MFSLVLLPTWGGILLLLFAVVQSAQAVCSSALKDESSANKLVNLSLQDLFDIKIDIASKIPESVLEAPSSVTVFTHRELLNIGVHSVEELLNFVPGFIASREIIFGQGYMVAARGRTTPQASYNVLFMIDGQRLNNEKSGGALSFLHFLPLSNIKQIEIIRGPGSALYGTSAFSGVVNIITNDNDQRLFVGAGNEGGREIHSSLSQRWQDGHISVFARYFESSGQSYANALTAAPETIKDPYQGGDFNLKLCHQQLQLGLRHMRRDTRGFYSSNHAGEDNRNISEQTAFYAQYALWKAKQGKLTARFSYSRMALLAHQVIADAATMATLNTTAPSPVSYLNSIELKEAEWSIQLDGHYQYQQHTLFAGLEWRKPSALSDAHWSNYNDAEALAALRGNNRQAVTYYEAQDNLTPLTRTKPNRQILGLYLQDKYRINTRLNTTLGVRYDYYSDFGGTLNPRLALIYQAKPKHYLKLMYGEAFRAPSIRQIAAFNAGNPKLEAEQVRTTELAWLFDNKNLQTSVNYFYSRYSQLIDTRLINNLGDRRFINLQDTLINTGLEFSMAAQWNNGWSLRATYTYLTKMEQNPTRFPRQTFSAIANYHWRDWNFNLSAYYRATVEQRTLTEIIELSDYWLAHAKIRYQFDKNVTLVAQTENLFNKQYLSSTKLPTLSGVPNRGRTYLFGLEFNF</sequence>
<feature type="short sequence motif" description="TonB C-terminal box" evidence="12">
    <location>
        <begin position="669"/>
        <end position="686"/>
    </location>
</feature>
<dbReference type="InterPro" id="IPR037066">
    <property type="entry name" value="Plug_dom_sf"/>
</dbReference>
<keyword evidence="5 11" id="KW-0812">Transmembrane</keyword>
<dbReference type="SUPFAM" id="SSF56935">
    <property type="entry name" value="Porins"/>
    <property type="match status" value="1"/>
</dbReference>
<evidence type="ECO:0000256" key="5">
    <source>
        <dbReference type="ARBA" id="ARBA00022692"/>
    </source>
</evidence>
<evidence type="ECO:0000256" key="11">
    <source>
        <dbReference type="PROSITE-ProRule" id="PRU01360"/>
    </source>
</evidence>
<dbReference type="Gene3D" id="2.40.170.20">
    <property type="entry name" value="TonB-dependent receptor, beta-barrel domain"/>
    <property type="match status" value="1"/>
</dbReference>
<dbReference type="Pfam" id="PF07715">
    <property type="entry name" value="Plug"/>
    <property type="match status" value="1"/>
</dbReference>
<gene>
    <name evidence="16" type="primary">cirA_4</name>
    <name evidence="16" type="ORF">MBHS_02716</name>
</gene>
<accession>A0A1H6F9S0</accession>
<dbReference type="AlphaFoldDB" id="A0A1H6F9S0"/>
<evidence type="ECO:0000256" key="9">
    <source>
        <dbReference type="ARBA" id="ARBA00023170"/>
    </source>
</evidence>
<evidence type="ECO:0000256" key="6">
    <source>
        <dbReference type="ARBA" id="ARBA00022729"/>
    </source>
</evidence>
<dbReference type="Pfam" id="PF00593">
    <property type="entry name" value="TonB_dep_Rec_b-barrel"/>
    <property type="match status" value="1"/>
</dbReference>
<evidence type="ECO:0000259" key="15">
    <source>
        <dbReference type="Pfam" id="PF07715"/>
    </source>
</evidence>
<keyword evidence="6" id="KW-0732">Signal</keyword>
<reference evidence="16 17" key="1">
    <citation type="submission" date="2016-10" db="EMBL/GenBank/DDBJ databases">
        <authorList>
            <person name="de Groot N.N."/>
        </authorList>
    </citation>
    <scope>NUCLEOTIDE SEQUENCE [LARGE SCALE GENOMIC DNA]</scope>
    <source>
        <strain evidence="16">MBHS1</strain>
    </source>
</reference>
<dbReference type="PANTHER" id="PTHR30069">
    <property type="entry name" value="TONB-DEPENDENT OUTER MEMBRANE RECEPTOR"/>
    <property type="match status" value="1"/>
</dbReference>